<comment type="function">
    <text evidence="4">Formation of pseudouridine at positions 38, 39 and 40 in the anticodon stem and loop of transfer RNAs.</text>
</comment>
<evidence type="ECO:0000256" key="3">
    <source>
        <dbReference type="ARBA" id="ARBA00023235"/>
    </source>
</evidence>
<dbReference type="FunFam" id="3.30.70.580:FF:000001">
    <property type="entry name" value="tRNA pseudouridine synthase A"/>
    <property type="match status" value="1"/>
</dbReference>
<dbReference type="GO" id="GO:0160147">
    <property type="term" value="F:tRNA pseudouridine(38-40) synthase activity"/>
    <property type="evidence" value="ECO:0007669"/>
    <property type="project" value="UniProtKB-EC"/>
</dbReference>
<dbReference type="OrthoDB" id="9811823at2"/>
<gene>
    <name evidence="4 9" type="primary">truA</name>
    <name evidence="9" type="ORF">NCTC13079_01360</name>
</gene>
<dbReference type="Proteomes" id="UP000269544">
    <property type="component" value="Chromosome"/>
</dbReference>
<dbReference type="InterPro" id="IPR020097">
    <property type="entry name" value="PsdUridine_synth_TruA_a/b_dom"/>
</dbReference>
<sequence length="247" mass="27948">MRNILLTIAYDGTDFHGYQDQRPKPLRTVEGLLREALEATVGHEVRLQSAGRTDKGVHAMGQRANFRADTAIDLGNFPKVVNYHLPKDLSIVRAQAVPDDFHARYGAKRKHYRYRIYNRRNRNGFLDRSHTHMPFPLDADAMEAALSMIVGEHDFSAFEGRYASPANPVRAIDEIRLVRRGDFIEVDFYAMSFLKNQIRIIMGCAMEIGRGLKPVDALYNATLTKNRGDLGPTAPAQGLILMDIQYT</sequence>
<dbReference type="InterPro" id="IPR020095">
    <property type="entry name" value="PsdUridine_synth_TruA_C"/>
</dbReference>
<dbReference type="InterPro" id="IPR020103">
    <property type="entry name" value="PsdUridine_synth_cat_dom_sf"/>
</dbReference>
<comment type="caution">
    <text evidence="4">Lacks conserved residue(s) required for the propagation of feature annotation.</text>
</comment>
<dbReference type="Gene3D" id="3.30.70.660">
    <property type="entry name" value="Pseudouridine synthase I, catalytic domain, C-terminal subdomain"/>
    <property type="match status" value="1"/>
</dbReference>
<dbReference type="InterPro" id="IPR020094">
    <property type="entry name" value="TruA/RsuA/RluB/E/F_N"/>
</dbReference>
<dbReference type="RefSeq" id="WP_126466047.1">
    <property type="nucleotide sequence ID" value="NZ_LR134523.1"/>
</dbReference>
<dbReference type="SUPFAM" id="SSF55120">
    <property type="entry name" value="Pseudouridine synthase"/>
    <property type="match status" value="1"/>
</dbReference>
<proteinExistence type="inferred from homology"/>
<evidence type="ECO:0000256" key="4">
    <source>
        <dbReference type="HAMAP-Rule" id="MF_00171"/>
    </source>
</evidence>
<evidence type="ECO:0000313" key="10">
    <source>
        <dbReference type="Proteomes" id="UP000269544"/>
    </source>
</evidence>
<keyword evidence="2 4" id="KW-0819">tRNA processing</keyword>
<feature type="binding site" evidence="4 6">
    <location>
        <position position="112"/>
    </location>
    <ligand>
        <name>substrate</name>
    </ligand>
</feature>
<feature type="active site" description="Nucleophile" evidence="4 5">
    <location>
        <position position="54"/>
    </location>
</feature>
<accession>A0A448V305</accession>
<keyword evidence="10" id="KW-1185">Reference proteome</keyword>
<dbReference type="GO" id="GO:0031119">
    <property type="term" value="P:tRNA pseudouridine synthesis"/>
    <property type="evidence" value="ECO:0007669"/>
    <property type="project" value="UniProtKB-UniRule"/>
</dbReference>
<organism evidence="9 10">
    <name type="scientific">Aedoeadaptatus ivorii</name>
    <dbReference type="NCBI Taxonomy" id="54006"/>
    <lineage>
        <taxon>Bacteria</taxon>
        <taxon>Bacillati</taxon>
        <taxon>Bacillota</taxon>
        <taxon>Tissierellia</taxon>
        <taxon>Tissierellales</taxon>
        <taxon>Peptoniphilaceae</taxon>
        <taxon>Aedoeadaptatus</taxon>
    </lineage>
</organism>
<comment type="similarity">
    <text evidence="1 4 7">Belongs to the tRNA pseudouridine synthase TruA family.</text>
</comment>
<dbReference type="PANTHER" id="PTHR11142:SF0">
    <property type="entry name" value="TRNA PSEUDOURIDINE SYNTHASE-LIKE 1"/>
    <property type="match status" value="1"/>
</dbReference>
<dbReference type="KEGG" id="piv:NCTC13079_01360"/>
<dbReference type="EC" id="5.4.99.12" evidence="4"/>
<dbReference type="PANTHER" id="PTHR11142">
    <property type="entry name" value="PSEUDOURIDYLATE SYNTHASE"/>
    <property type="match status" value="1"/>
</dbReference>
<dbReference type="HAMAP" id="MF_00171">
    <property type="entry name" value="TruA"/>
    <property type="match status" value="1"/>
</dbReference>
<evidence type="ECO:0000256" key="5">
    <source>
        <dbReference type="PIRSR" id="PIRSR001430-1"/>
    </source>
</evidence>
<keyword evidence="3 4" id="KW-0413">Isomerase</keyword>
<evidence type="ECO:0000259" key="8">
    <source>
        <dbReference type="Pfam" id="PF01416"/>
    </source>
</evidence>
<name>A0A448V305_9FIRM</name>
<dbReference type="InterPro" id="IPR001406">
    <property type="entry name" value="PsdUridine_synth_TruA"/>
</dbReference>
<dbReference type="CDD" id="cd02570">
    <property type="entry name" value="PseudoU_synth_EcTruA"/>
    <property type="match status" value="1"/>
</dbReference>
<dbReference type="EMBL" id="LR134523">
    <property type="protein sequence ID" value="VEJ36161.1"/>
    <property type="molecule type" value="Genomic_DNA"/>
</dbReference>
<dbReference type="PIRSF" id="PIRSF001430">
    <property type="entry name" value="tRNA_psdUrid_synth"/>
    <property type="match status" value="1"/>
</dbReference>
<comment type="subunit">
    <text evidence="4">Homodimer.</text>
</comment>
<dbReference type="GO" id="GO:0003723">
    <property type="term" value="F:RNA binding"/>
    <property type="evidence" value="ECO:0007669"/>
    <property type="project" value="InterPro"/>
</dbReference>
<protein>
    <recommendedName>
        <fullName evidence="4">tRNA pseudouridine synthase A</fullName>
        <ecNumber evidence="4">5.4.99.12</ecNumber>
    </recommendedName>
    <alternativeName>
        <fullName evidence="4">tRNA pseudouridine(38-40) synthase</fullName>
    </alternativeName>
    <alternativeName>
        <fullName evidence="4">tRNA pseudouridylate synthase I</fullName>
    </alternativeName>
    <alternativeName>
        <fullName evidence="4">tRNA-uridine isomerase I</fullName>
    </alternativeName>
</protein>
<dbReference type="NCBIfam" id="TIGR00071">
    <property type="entry name" value="hisT_truA"/>
    <property type="match status" value="1"/>
</dbReference>
<feature type="domain" description="Pseudouridine synthase I TruA alpha/beta" evidence="8">
    <location>
        <begin position="146"/>
        <end position="246"/>
    </location>
</feature>
<dbReference type="Gene3D" id="3.30.70.580">
    <property type="entry name" value="Pseudouridine synthase I, catalytic domain, N-terminal subdomain"/>
    <property type="match status" value="1"/>
</dbReference>
<dbReference type="AlphaFoldDB" id="A0A448V305"/>
<feature type="domain" description="Pseudouridine synthase I TruA alpha/beta" evidence="8">
    <location>
        <begin position="9"/>
        <end position="105"/>
    </location>
</feature>
<evidence type="ECO:0000256" key="6">
    <source>
        <dbReference type="PIRSR" id="PIRSR001430-2"/>
    </source>
</evidence>
<comment type="catalytic activity">
    <reaction evidence="4 7">
        <text>uridine(38/39/40) in tRNA = pseudouridine(38/39/40) in tRNA</text>
        <dbReference type="Rhea" id="RHEA:22376"/>
        <dbReference type="Rhea" id="RHEA-COMP:10085"/>
        <dbReference type="Rhea" id="RHEA-COMP:10087"/>
        <dbReference type="ChEBI" id="CHEBI:65314"/>
        <dbReference type="ChEBI" id="CHEBI:65315"/>
        <dbReference type="EC" id="5.4.99.12"/>
    </reaction>
</comment>
<dbReference type="Pfam" id="PF01416">
    <property type="entry name" value="PseudoU_synth_1"/>
    <property type="match status" value="2"/>
</dbReference>
<evidence type="ECO:0000256" key="1">
    <source>
        <dbReference type="ARBA" id="ARBA00009375"/>
    </source>
</evidence>
<reference evidence="9 10" key="1">
    <citation type="submission" date="2018-12" db="EMBL/GenBank/DDBJ databases">
        <authorList>
            <consortium name="Pathogen Informatics"/>
        </authorList>
    </citation>
    <scope>NUCLEOTIDE SEQUENCE [LARGE SCALE GENOMIC DNA]</scope>
    <source>
        <strain evidence="9 10">NCTC13079</strain>
    </source>
</reference>
<evidence type="ECO:0000256" key="2">
    <source>
        <dbReference type="ARBA" id="ARBA00022694"/>
    </source>
</evidence>
<evidence type="ECO:0000313" key="9">
    <source>
        <dbReference type="EMBL" id="VEJ36161.1"/>
    </source>
</evidence>
<evidence type="ECO:0000256" key="7">
    <source>
        <dbReference type="RuleBase" id="RU003792"/>
    </source>
</evidence>